<feature type="non-terminal residue" evidence="1">
    <location>
        <position position="1"/>
    </location>
</feature>
<protein>
    <submittedName>
        <fullName evidence="1">Uncharacterized protein</fullName>
    </submittedName>
</protein>
<evidence type="ECO:0000313" key="1">
    <source>
        <dbReference type="EMBL" id="CAE8741253.1"/>
    </source>
</evidence>
<gene>
    <name evidence="1" type="ORF">PGLA2088_LOCUS50372</name>
</gene>
<reference evidence="1" key="1">
    <citation type="submission" date="2021-02" db="EMBL/GenBank/DDBJ databases">
        <authorList>
            <person name="Dougan E. K."/>
            <person name="Rhodes N."/>
            <person name="Thang M."/>
            <person name="Chan C."/>
        </authorList>
    </citation>
    <scope>NUCLEOTIDE SEQUENCE</scope>
</reference>
<name>A0A813M559_POLGL</name>
<evidence type="ECO:0000313" key="2">
    <source>
        <dbReference type="Proteomes" id="UP000626109"/>
    </source>
</evidence>
<accession>A0A813M559</accession>
<dbReference type="EMBL" id="CAJNNW010037364">
    <property type="protein sequence ID" value="CAE8741253.1"/>
    <property type="molecule type" value="Genomic_DNA"/>
</dbReference>
<dbReference type="Proteomes" id="UP000626109">
    <property type="component" value="Unassembled WGS sequence"/>
</dbReference>
<comment type="caution">
    <text evidence="1">The sequence shown here is derived from an EMBL/GenBank/DDBJ whole genome shotgun (WGS) entry which is preliminary data.</text>
</comment>
<dbReference type="AlphaFoldDB" id="A0A813M559"/>
<organism evidence="1 2">
    <name type="scientific">Polarella glacialis</name>
    <name type="common">Dinoflagellate</name>
    <dbReference type="NCBI Taxonomy" id="89957"/>
    <lineage>
        <taxon>Eukaryota</taxon>
        <taxon>Sar</taxon>
        <taxon>Alveolata</taxon>
        <taxon>Dinophyceae</taxon>
        <taxon>Suessiales</taxon>
        <taxon>Suessiaceae</taxon>
        <taxon>Polarella</taxon>
    </lineage>
</organism>
<proteinExistence type="predicted"/>
<sequence>ARCWPPPPPANAAAKAGEGRKCCWRSSTARRSSASQWRACQQGVQYDSSLDSYVVRYISATQVTP</sequence>
<feature type="non-terminal residue" evidence="1">
    <location>
        <position position="65"/>
    </location>
</feature>